<dbReference type="Pfam" id="PF18029">
    <property type="entry name" value="Glyoxalase_6"/>
    <property type="match status" value="1"/>
</dbReference>
<evidence type="ECO:0000259" key="1">
    <source>
        <dbReference type="Pfam" id="PF13649"/>
    </source>
</evidence>
<dbReference type="Gene3D" id="3.10.180.10">
    <property type="entry name" value="2,3-Dihydroxybiphenyl 1,2-Dioxygenase, domain 1"/>
    <property type="match status" value="1"/>
</dbReference>
<dbReference type="Pfam" id="PF13649">
    <property type="entry name" value="Methyltransf_25"/>
    <property type="match status" value="1"/>
</dbReference>
<dbReference type="Gene3D" id="3.40.50.150">
    <property type="entry name" value="Vaccinia Virus protein VP39"/>
    <property type="match status" value="1"/>
</dbReference>
<keyword evidence="3" id="KW-0808">Transferase</keyword>
<dbReference type="EMBL" id="JACCBU010000001">
    <property type="protein sequence ID" value="NYE69201.1"/>
    <property type="molecule type" value="Genomic_DNA"/>
</dbReference>
<reference evidence="3 4" key="1">
    <citation type="submission" date="2020-07" db="EMBL/GenBank/DDBJ databases">
        <title>Sequencing the genomes of 1000 actinobacteria strains.</title>
        <authorList>
            <person name="Klenk H.-P."/>
        </authorList>
    </citation>
    <scope>NUCLEOTIDE SEQUENCE [LARGE SCALE GENOMIC DNA]</scope>
    <source>
        <strain evidence="3 4">DSM 22083</strain>
    </source>
</reference>
<evidence type="ECO:0000313" key="4">
    <source>
        <dbReference type="Proteomes" id="UP000569914"/>
    </source>
</evidence>
<dbReference type="InterPro" id="IPR029068">
    <property type="entry name" value="Glyas_Bleomycin-R_OHBP_Dase"/>
</dbReference>
<dbReference type="SUPFAM" id="SSF53335">
    <property type="entry name" value="S-adenosyl-L-methionine-dependent methyltransferases"/>
    <property type="match status" value="1"/>
</dbReference>
<evidence type="ECO:0000313" key="3">
    <source>
        <dbReference type="EMBL" id="NYE69201.1"/>
    </source>
</evidence>
<keyword evidence="3" id="KW-0489">Methyltransferase</keyword>
<organism evidence="3 4">
    <name type="scientific">Microlunatus parietis</name>
    <dbReference type="NCBI Taxonomy" id="682979"/>
    <lineage>
        <taxon>Bacteria</taxon>
        <taxon>Bacillati</taxon>
        <taxon>Actinomycetota</taxon>
        <taxon>Actinomycetes</taxon>
        <taxon>Propionibacteriales</taxon>
        <taxon>Propionibacteriaceae</taxon>
        <taxon>Microlunatus</taxon>
    </lineage>
</organism>
<gene>
    <name evidence="3" type="ORF">BKA15_000530</name>
</gene>
<proteinExistence type="predicted"/>
<comment type="caution">
    <text evidence="3">The sequence shown here is derived from an EMBL/GenBank/DDBJ whole genome shotgun (WGS) entry which is preliminary data.</text>
</comment>
<sequence length="382" mass="41570">MHRSRVGVVLIDHPRPRSEATQRFWEAAVGVPAADPSKTYGSLGWLDGVEFAFQHLEEGAPRVHLDVESDDVAAEVARLVGLGASVRVDHGEYAELADPDGLVFCVVPVQTGPARFRAGAVGRSGPGEDGVDWWAWQRSWDRQQEAFLPDREERLAALFDAVEATAGTEPRVLDLAGGTGSITIRLLERFAGASAVLVDADPALLRIAEHTIGRNDRVRIARADLRDPGWVEALPDSAGPFDAVLTATALHWFTRARIVGLYGELAGLLRPGGLFGNADHMPDPGLPALSARLADLAERRREQAYRDGVAETWPGWWQRARESAELGDAVAERDLIFGDPDPDRWKPTHDRQLEALRDAGFGEVGLVWRGGSDAAFVAVRPD</sequence>
<name>A0A7Y9I377_9ACTN</name>
<dbReference type="GO" id="GO:0008168">
    <property type="term" value="F:methyltransferase activity"/>
    <property type="evidence" value="ECO:0007669"/>
    <property type="project" value="UniProtKB-KW"/>
</dbReference>
<feature type="domain" description="Methyltransferase" evidence="1">
    <location>
        <begin position="172"/>
        <end position="273"/>
    </location>
</feature>
<dbReference type="PANTHER" id="PTHR43591:SF24">
    <property type="entry name" value="2-METHOXY-6-POLYPRENYL-1,4-BENZOQUINOL METHYLASE, MITOCHONDRIAL"/>
    <property type="match status" value="1"/>
</dbReference>
<dbReference type="Proteomes" id="UP000569914">
    <property type="component" value="Unassembled WGS sequence"/>
</dbReference>
<dbReference type="RefSeq" id="WP_179747960.1">
    <property type="nucleotide sequence ID" value="NZ_JACCBU010000001.1"/>
</dbReference>
<dbReference type="CDD" id="cd02440">
    <property type="entry name" value="AdoMet_MTases"/>
    <property type="match status" value="1"/>
</dbReference>
<dbReference type="InterPro" id="IPR041698">
    <property type="entry name" value="Methyltransf_25"/>
</dbReference>
<dbReference type="GO" id="GO:0032259">
    <property type="term" value="P:methylation"/>
    <property type="evidence" value="ECO:0007669"/>
    <property type="project" value="UniProtKB-KW"/>
</dbReference>
<dbReference type="InterPro" id="IPR041581">
    <property type="entry name" value="Glyoxalase_6"/>
</dbReference>
<accession>A0A7Y9I377</accession>
<dbReference type="InterPro" id="IPR029063">
    <property type="entry name" value="SAM-dependent_MTases_sf"/>
</dbReference>
<protein>
    <submittedName>
        <fullName evidence="3">SAM-dependent methyltransferase</fullName>
    </submittedName>
</protein>
<keyword evidence="4" id="KW-1185">Reference proteome</keyword>
<dbReference type="PANTHER" id="PTHR43591">
    <property type="entry name" value="METHYLTRANSFERASE"/>
    <property type="match status" value="1"/>
</dbReference>
<dbReference type="SUPFAM" id="SSF54593">
    <property type="entry name" value="Glyoxalase/Bleomycin resistance protein/Dihydroxybiphenyl dioxygenase"/>
    <property type="match status" value="1"/>
</dbReference>
<dbReference type="AlphaFoldDB" id="A0A7Y9I377"/>
<evidence type="ECO:0000259" key="2">
    <source>
        <dbReference type="Pfam" id="PF18029"/>
    </source>
</evidence>
<feature type="domain" description="Glyoxalase-like" evidence="2">
    <location>
        <begin position="11"/>
        <end position="107"/>
    </location>
</feature>